<dbReference type="RefSeq" id="WP_176763833.1">
    <property type="nucleotide sequence ID" value="NZ_FMYM01000005.1"/>
</dbReference>
<dbReference type="InterPro" id="IPR054738">
    <property type="entry name" value="Siphovirus-type_tail_C"/>
</dbReference>
<evidence type="ECO:0000259" key="2">
    <source>
        <dbReference type="Pfam" id="PF22768"/>
    </source>
</evidence>
<dbReference type="Gene3D" id="2.60.120.860">
    <property type="match status" value="1"/>
</dbReference>
<evidence type="ECO:0000313" key="3">
    <source>
        <dbReference type="EMBL" id="SDC06369.1"/>
    </source>
</evidence>
<dbReference type="STRING" id="1464122.SAMN05421737_10578"/>
<reference evidence="4" key="1">
    <citation type="submission" date="2016-09" db="EMBL/GenBank/DDBJ databases">
        <authorList>
            <person name="Varghese N."/>
            <person name="Submissions S."/>
        </authorList>
    </citation>
    <scope>NUCLEOTIDE SEQUENCE [LARGE SCALE GENOMIC DNA]</scope>
    <source>
        <strain evidence="4">25nlg</strain>
    </source>
</reference>
<dbReference type="Pfam" id="PF05709">
    <property type="entry name" value="Sipho_tail"/>
    <property type="match status" value="1"/>
</dbReference>
<dbReference type="Gene3D" id="2.40.30.200">
    <property type="match status" value="1"/>
</dbReference>
<evidence type="ECO:0000313" key="4">
    <source>
        <dbReference type="Proteomes" id="UP000242662"/>
    </source>
</evidence>
<dbReference type="Proteomes" id="UP000242662">
    <property type="component" value="Unassembled WGS sequence"/>
</dbReference>
<organism evidence="3 4">
    <name type="scientific">Shouchella lonarensis</name>
    <dbReference type="NCBI Taxonomy" id="1464122"/>
    <lineage>
        <taxon>Bacteria</taxon>
        <taxon>Bacillati</taxon>
        <taxon>Bacillota</taxon>
        <taxon>Bacilli</taxon>
        <taxon>Bacillales</taxon>
        <taxon>Bacillaceae</taxon>
        <taxon>Shouchella</taxon>
    </lineage>
</organism>
<sequence>MRSSFTFNNIRKDNIYLRDGRERAPFAPITRDVLSINGLHRLRHSKQQLRTITQPISYVVDDDATTRKRELSSWLITDEPAPLIFDDEPDIIYMAIVENTLEDFEEMADHRGGTIEFLILDTLGETQTLTVGTSFVEYNIGGQLPANWTSKTIFNEETINYTLENNAGGKIVLNYTFGKGDTLEIDYSKRKIVLNGTVRMPLLSLFSNWFALKPARMKLKASAETHITYTERFY</sequence>
<dbReference type="NCBIfam" id="TIGR01633">
    <property type="entry name" value="phi3626_gp14_N"/>
    <property type="match status" value="1"/>
</dbReference>
<gene>
    <name evidence="3" type="ORF">SAMN05421737_10578</name>
</gene>
<proteinExistence type="predicted"/>
<protein>
    <submittedName>
        <fullName evidence="3">Putative phage tail component, N-terminal domain-containing protein</fullName>
    </submittedName>
</protein>
<feature type="domain" description="Siphovirus-type tail component C-terminal" evidence="2">
    <location>
        <begin position="141"/>
        <end position="233"/>
    </location>
</feature>
<keyword evidence="4" id="KW-1185">Reference proteome</keyword>
<evidence type="ECO:0000259" key="1">
    <source>
        <dbReference type="Pfam" id="PF05709"/>
    </source>
</evidence>
<name>A0A1G6IIL6_9BACI</name>
<accession>A0A1G6IIL6</accession>
<dbReference type="InterPro" id="IPR006520">
    <property type="entry name" value="Dit_BPSPP_N"/>
</dbReference>
<dbReference type="InterPro" id="IPR008841">
    <property type="entry name" value="Siphovirus-type_tail_N"/>
</dbReference>
<dbReference type="Pfam" id="PF22768">
    <property type="entry name" value="SPP1_Dit"/>
    <property type="match status" value="1"/>
</dbReference>
<feature type="domain" description="Siphovirus-type tail component RIFT-related" evidence="1">
    <location>
        <begin position="45"/>
        <end position="118"/>
    </location>
</feature>
<dbReference type="AlphaFoldDB" id="A0A1G6IIL6"/>
<dbReference type="EMBL" id="FMYM01000005">
    <property type="protein sequence ID" value="SDC06369.1"/>
    <property type="molecule type" value="Genomic_DNA"/>
</dbReference>